<dbReference type="EMBL" id="CAJOBF010018209">
    <property type="protein sequence ID" value="CAF4368039.1"/>
    <property type="molecule type" value="Genomic_DNA"/>
</dbReference>
<accession>A0A820M7I3</accession>
<evidence type="ECO:0000313" key="2">
    <source>
        <dbReference type="EMBL" id="CAF2120217.1"/>
    </source>
</evidence>
<dbReference type="Proteomes" id="UP000663887">
    <property type="component" value="Unassembled WGS sequence"/>
</dbReference>
<feature type="non-terminal residue" evidence="3">
    <location>
        <position position="137"/>
    </location>
</feature>
<evidence type="ECO:0000313" key="4">
    <source>
        <dbReference type="Proteomes" id="UP000663842"/>
    </source>
</evidence>
<gene>
    <name evidence="3" type="ORF">UXM345_LOCUS36835</name>
    <name evidence="2" type="ORF">XDN619_LOCUS22554</name>
</gene>
<feature type="compositionally biased region" description="Basic residues" evidence="1">
    <location>
        <begin position="97"/>
        <end position="110"/>
    </location>
</feature>
<dbReference type="AlphaFoldDB" id="A0A820M7I3"/>
<evidence type="ECO:0000313" key="3">
    <source>
        <dbReference type="EMBL" id="CAF4368039.1"/>
    </source>
</evidence>
<evidence type="ECO:0000256" key="1">
    <source>
        <dbReference type="SAM" id="MobiDB-lite"/>
    </source>
</evidence>
<comment type="caution">
    <text evidence="3">The sequence shown here is derived from an EMBL/GenBank/DDBJ whole genome shotgun (WGS) entry which is preliminary data.</text>
</comment>
<reference evidence="3" key="1">
    <citation type="submission" date="2021-02" db="EMBL/GenBank/DDBJ databases">
        <authorList>
            <person name="Nowell W R."/>
        </authorList>
    </citation>
    <scope>NUCLEOTIDE SEQUENCE</scope>
</reference>
<feature type="region of interest" description="Disordered" evidence="1">
    <location>
        <begin position="74"/>
        <end position="115"/>
    </location>
</feature>
<name>A0A820M7I3_9BILA</name>
<proteinExistence type="predicted"/>
<sequence length="137" mass="15121">MKGGINNNFSIKVSNRYQALQNTIPKVWQPRGGRNGGGAWVPKTQGVINVGKAGNINNKEISNKKHIKAESQLKNANAPSKLPKNAEIAENKGLPKYGKKVKQTTGARKRQSLEKKLGEGSDKIIILRKAERKAKYY</sequence>
<dbReference type="Proteomes" id="UP000663842">
    <property type="component" value="Unassembled WGS sequence"/>
</dbReference>
<protein>
    <submittedName>
        <fullName evidence="3">Uncharacterized protein</fullName>
    </submittedName>
</protein>
<organism evidence="3 4">
    <name type="scientific">Rotaria magnacalcarata</name>
    <dbReference type="NCBI Taxonomy" id="392030"/>
    <lineage>
        <taxon>Eukaryota</taxon>
        <taxon>Metazoa</taxon>
        <taxon>Spiralia</taxon>
        <taxon>Gnathifera</taxon>
        <taxon>Rotifera</taxon>
        <taxon>Eurotatoria</taxon>
        <taxon>Bdelloidea</taxon>
        <taxon>Philodinida</taxon>
        <taxon>Philodinidae</taxon>
        <taxon>Rotaria</taxon>
    </lineage>
</organism>
<dbReference type="EMBL" id="CAJNRG010010199">
    <property type="protein sequence ID" value="CAF2120217.1"/>
    <property type="molecule type" value="Genomic_DNA"/>
</dbReference>